<comment type="caution">
    <text evidence="1">The sequence shown here is derived from an EMBL/GenBank/DDBJ whole genome shotgun (WGS) entry which is preliminary data.</text>
</comment>
<name>A0ABW5VFD5_9FLAO</name>
<sequence length="217" mass="25277">MLFFKKTNSIFLFLFVLQLKSQNSTIKIPVLENNIHNFESLLLQEKYFHTDTVSSNKYLKPLSKTKKYSPIYEGWPANGYSNFYNGSNSKSKFHYLQSISKAKALKEESCEIWTQLNYVGYLYNYRDFTTMTPNLLEVIDIIKKHSPEALILPGKSFEKLGWIMQTLEDYEEALKYLNLAKTHTPINTTAYGNKVNYGNYNYTEGTAPRRNLLIKTI</sequence>
<dbReference type="EMBL" id="JBHUOK010000030">
    <property type="protein sequence ID" value="MFD2790408.1"/>
    <property type="molecule type" value="Genomic_DNA"/>
</dbReference>
<reference evidence="2" key="1">
    <citation type="journal article" date="2019" name="Int. J. Syst. Evol. Microbiol.">
        <title>The Global Catalogue of Microorganisms (GCM) 10K type strain sequencing project: providing services to taxonomists for standard genome sequencing and annotation.</title>
        <authorList>
            <consortium name="The Broad Institute Genomics Platform"/>
            <consortium name="The Broad Institute Genome Sequencing Center for Infectious Disease"/>
            <person name="Wu L."/>
            <person name="Ma J."/>
        </authorList>
    </citation>
    <scope>NUCLEOTIDE SEQUENCE [LARGE SCALE GENOMIC DNA]</scope>
    <source>
        <strain evidence="2">KCTC 52924</strain>
    </source>
</reference>
<keyword evidence="2" id="KW-1185">Reference proteome</keyword>
<organism evidence="1 2">
    <name type="scientific">Arenibacter antarcticus</name>
    <dbReference type="NCBI Taxonomy" id="2040469"/>
    <lineage>
        <taxon>Bacteria</taxon>
        <taxon>Pseudomonadati</taxon>
        <taxon>Bacteroidota</taxon>
        <taxon>Flavobacteriia</taxon>
        <taxon>Flavobacteriales</taxon>
        <taxon>Flavobacteriaceae</taxon>
        <taxon>Arenibacter</taxon>
    </lineage>
</organism>
<accession>A0ABW5VFD5</accession>
<dbReference type="InterPro" id="IPR011990">
    <property type="entry name" value="TPR-like_helical_dom_sf"/>
</dbReference>
<protein>
    <recommendedName>
        <fullName evidence="3">Tetratricopeptide repeat-containing protein</fullName>
    </recommendedName>
</protein>
<evidence type="ECO:0008006" key="3">
    <source>
        <dbReference type="Google" id="ProtNLM"/>
    </source>
</evidence>
<dbReference type="Proteomes" id="UP001597532">
    <property type="component" value="Unassembled WGS sequence"/>
</dbReference>
<dbReference type="Gene3D" id="1.25.40.10">
    <property type="entry name" value="Tetratricopeptide repeat domain"/>
    <property type="match status" value="1"/>
</dbReference>
<gene>
    <name evidence="1" type="ORF">ACFS1K_11585</name>
</gene>
<proteinExistence type="predicted"/>
<dbReference type="RefSeq" id="WP_251805581.1">
    <property type="nucleotide sequence ID" value="NZ_CP166679.1"/>
</dbReference>
<evidence type="ECO:0000313" key="2">
    <source>
        <dbReference type="Proteomes" id="UP001597532"/>
    </source>
</evidence>
<evidence type="ECO:0000313" key="1">
    <source>
        <dbReference type="EMBL" id="MFD2790408.1"/>
    </source>
</evidence>